<dbReference type="InterPro" id="IPR042070">
    <property type="entry name" value="PucR_C-HTH_sf"/>
</dbReference>
<evidence type="ECO:0000313" key="4">
    <source>
        <dbReference type="Proteomes" id="UP001426770"/>
    </source>
</evidence>
<dbReference type="EMBL" id="BAABRR010000009">
    <property type="protein sequence ID" value="GAA5519361.1"/>
    <property type="molecule type" value="Genomic_DNA"/>
</dbReference>
<evidence type="ECO:0000259" key="2">
    <source>
        <dbReference type="Pfam" id="PF13556"/>
    </source>
</evidence>
<dbReference type="Proteomes" id="UP001426770">
    <property type="component" value="Unassembled WGS sequence"/>
</dbReference>
<dbReference type="RefSeq" id="WP_286213862.1">
    <property type="nucleotide sequence ID" value="NZ_AP027736.1"/>
</dbReference>
<accession>A0ABP9WKZ0</accession>
<evidence type="ECO:0000259" key="1">
    <source>
        <dbReference type="Pfam" id="PF07905"/>
    </source>
</evidence>
<protein>
    <recommendedName>
        <fullName evidence="5">PucR family transcriptional regulator</fullName>
    </recommendedName>
</protein>
<gene>
    <name evidence="3" type="ORF">Lsed01_01803</name>
</gene>
<dbReference type="Gene3D" id="1.10.10.2840">
    <property type="entry name" value="PucR C-terminal helix-turn-helix domain"/>
    <property type="match status" value="1"/>
</dbReference>
<dbReference type="InterPro" id="IPR025736">
    <property type="entry name" value="PucR_C-HTH_dom"/>
</dbReference>
<dbReference type="Pfam" id="PF13556">
    <property type="entry name" value="HTH_30"/>
    <property type="match status" value="1"/>
</dbReference>
<comment type="caution">
    <text evidence="3">The sequence shown here is derived from an EMBL/GenBank/DDBJ whole genome shotgun (WGS) entry which is preliminary data.</text>
</comment>
<name>A0ABP9WKZ0_9MICO</name>
<keyword evidence="4" id="KW-1185">Reference proteome</keyword>
<dbReference type="InterPro" id="IPR051448">
    <property type="entry name" value="CdaR-like_regulators"/>
</dbReference>
<evidence type="ECO:0008006" key="5">
    <source>
        <dbReference type="Google" id="ProtNLM"/>
    </source>
</evidence>
<sequence>MEIAERRDIDTRRTNRPKRSALAALPTVGELLEDDAFRAGVPEVVVGGAALEAPVRWVHTSERGDIARMLEGRELLLSMGTAWPDTDAELRRFIESLVEAGVSALVLELGTRYSETPPVVRDAAQRAGLALIVLHREVRFIALTEAGHSRIIAGQMAALKARDEVRELFTSLTLRGAPADHVVRELARTLGSPVVLESLAHEALISEVPSGSEAAVLADWERRSRAAHREASDEDGWLVVPVDARGKRWGSLVALPGPPHAAGRRNVLIQGAIALALGRLADGGADEWATLARRHLLDPLLAGRFATSEAVTARLEAAGVPVAGRLLYGLALRGAAHSATAVEAWALTLGGRARALALPDRTGGPLTVVLLSQPAHRPLDDSSLAALLRTLGEGSRVSATVGRAASGVDAAVLSLHEAIDNAAEAPTGAVLWVERRPLARLLSSLRDDHRLIDHGERMLAPIIEHDQRVGGDLQRVLRAALAHPGNRTAAARAAHLSRSVFYQRLELISTLLDVDLEDGETQTALHIALLSRPGTRG</sequence>
<feature type="domain" description="PucR C-terminal helix-turn-helix" evidence="2">
    <location>
        <begin position="474"/>
        <end position="530"/>
    </location>
</feature>
<dbReference type="InterPro" id="IPR012914">
    <property type="entry name" value="PucR_dom"/>
</dbReference>
<dbReference type="PANTHER" id="PTHR33744">
    <property type="entry name" value="CARBOHYDRATE DIACID REGULATOR"/>
    <property type="match status" value="1"/>
</dbReference>
<organism evidence="3 4">
    <name type="scientific">Demequina sediminis</name>
    <dbReference type="NCBI Taxonomy" id="1930058"/>
    <lineage>
        <taxon>Bacteria</taxon>
        <taxon>Bacillati</taxon>
        <taxon>Actinomycetota</taxon>
        <taxon>Actinomycetes</taxon>
        <taxon>Micrococcales</taxon>
        <taxon>Demequinaceae</taxon>
        <taxon>Demequina</taxon>
    </lineage>
</organism>
<reference evidence="3 4" key="1">
    <citation type="submission" date="2024-02" db="EMBL/GenBank/DDBJ databases">
        <title>Lysinimicrobium sediminis NBRC 112286.</title>
        <authorList>
            <person name="Ichikawa N."/>
            <person name="Katano-Makiyama Y."/>
            <person name="Hidaka K."/>
        </authorList>
    </citation>
    <scope>NUCLEOTIDE SEQUENCE [LARGE SCALE GENOMIC DNA]</scope>
    <source>
        <strain evidence="3 4">NBRC 112286</strain>
    </source>
</reference>
<dbReference type="PANTHER" id="PTHR33744:SF1">
    <property type="entry name" value="DNA-BINDING TRANSCRIPTIONAL ACTIVATOR ADER"/>
    <property type="match status" value="1"/>
</dbReference>
<proteinExistence type="predicted"/>
<evidence type="ECO:0000313" key="3">
    <source>
        <dbReference type="EMBL" id="GAA5519361.1"/>
    </source>
</evidence>
<feature type="domain" description="Purine catabolism PurC-like" evidence="1">
    <location>
        <begin position="30"/>
        <end position="151"/>
    </location>
</feature>
<dbReference type="Pfam" id="PF07905">
    <property type="entry name" value="PucR"/>
    <property type="match status" value="1"/>
</dbReference>